<name>A0A0D6XQC8_9STAP</name>
<evidence type="ECO:0000313" key="3">
    <source>
        <dbReference type="Proteomes" id="UP000032366"/>
    </source>
</evidence>
<dbReference type="RefSeq" id="WP_044359804.1">
    <property type="nucleotide sequence ID" value="NZ_JXWY01000032.1"/>
</dbReference>
<reference evidence="2 4" key="2">
    <citation type="submission" date="2018-06" db="EMBL/GenBank/DDBJ databases">
        <authorList>
            <consortium name="Pathogen Informatics"/>
            <person name="Doyle S."/>
        </authorList>
    </citation>
    <scope>NUCLEOTIDE SEQUENCE [LARGE SCALE GENOMIC DNA]</scope>
    <source>
        <strain evidence="2 4">NCTC13832</strain>
    </source>
</reference>
<reference evidence="1 3" key="1">
    <citation type="submission" date="2015-01" db="EMBL/GenBank/DDBJ databases">
        <authorList>
            <person name="Guo J."/>
        </authorList>
    </citation>
    <scope>NUCLEOTIDE SEQUENCE [LARGE SCALE GENOMIC DNA]</scope>
    <source>
        <strain evidence="1 3">DSM 22147</strain>
    </source>
</reference>
<keyword evidence="3" id="KW-1185">Reference proteome</keyword>
<dbReference type="Proteomes" id="UP000032366">
    <property type="component" value="Unassembled WGS sequence"/>
</dbReference>
<evidence type="ECO:0000313" key="4">
    <source>
        <dbReference type="Proteomes" id="UP000254100"/>
    </source>
</evidence>
<dbReference type="OrthoDB" id="2412748at2"/>
<sequence>MDDKKNILVIKLSKEHDEADNEFKERVTGKWKISPKRLDDVDYVVVLVLQEVVATYRLGDEFKYNRSTGRVENLELLEDDTYAKYIGQFVDYKTSNPATLSSESNLFGEAEK</sequence>
<accession>A0A0D6XQC8</accession>
<organism evidence="2 4">
    <name type="scientific">Staphylococcus microti</name>
    <dbReference type="NCBI Taxonomy" id="569857"/>
    <lineage>
        <taxon>Bacteria</taxon>
        <taxon>Bacillati</taxon>
        <taxon>Bacillota</taxon>
        <taxon>Bacilli</taxon>
        <taxon>Bacillales</taxon>
        <taxon>Staphylococcaceae</taxon>
        <taxon>Staphylococcus</taxon>
    </lineage>
</organism>
<dbReference type="Proteomes" id="UP000254100">
    <property type="component" value="Unassembled WGS sequence"/>
</dbReference>
<dbReference type="AlphaFoldDB" id="A0A0D6XQC8"/>
<evidence type="ECO:0000313" key="2">
    <source>
        <dbReference type="EMBL" id="SUM57186.1"/>
    </source>
</evidence>
<protein>
    <submittedName>
        <fullName evidence="2">Uncharacterized protein</fullName>
    </submittedName>
</protein>
<proteinExistence type="predicted"/>
<dbReference type="EMBL" id="JXWY01000032">
    <property type="protein sequence ID" value="KIX91014.1"/>
    <property type="molecule type" value="Genomic_DNA"/>
</dbReference>
<gene>
    <name evidence="2" type="ORF">NCTC13832_00857</name>
    <name evidence="1" type="ORF">TP70_04660</name>
</gene>
<dbReference type="EMBL" id="UHDT01000001">
    <property type="protein sequence ID" value="SUM57186.1"/>
    <property type="molecule type" value="Genomic_DNA"/>
</dbReference>
<evidence type="ECO:0000313" key="1">
    <source>
        <dbReference type="EMBL" id="KIX91014.1"/>
    </source>
</evidence>